<reference evidence="2 3" key="1">
    <citation type="journal article" date="2016" name="Front. Microbiol.">
        <title>Single-Cell (Meta-)Genomics of a Dimorphic Candidatus Thiomargarita nelsonii Reveals Genomic Plasticity.</title>
        <authorList>
            <person name="Flood B.E."/>
            <person name="Fliss P."/>
            <person name="Jones D.S."/>
            <person name="Dick G.J."/>
            <person name="Jain S."/>
            <person name="Kaster A.K."/>
            <person name="Winkel M."/>
            <person name="Mussmann M."/>
            <person name="Bailey J."/>
        </authorList>
    </citation>
    <scope>NUCLEOTIDE SEQUENCE [LARGE SCALE GENOMIC DNA]</scope>
    <source>
        <strain evidence="2">Hydrate Ridge</strain>
    </source>
</reference>
<protein>
    <recommendedName>
        <fullName evidence="1">HTH cro/C1-type domain-containing protein</fullName>
    </recommendedName>
</protein>
<gene>
    <name evidence="2" type="ORF">PN36_03670</name>
</gene>
<evidence type="ECO:0000313" key="3">
    <source>
        <dbReference type="Proteomes" id="UP000030428"/>
    </source>
</evidence>
<dbReference type="InterPro" id="IPR010982">
    <property type="entry name" value="Lambda_DNA-bd_dom_sf"/>
</dbReference>
<keyword evidence="3" id="KW-1185">Reference proteome</keyword>
<evidence type="ECO:0000313" key="2">
    <source>
        <dbReference type="EMBL" id="KHD05232.1"/>
    </source>
</evidence>
<dbReference type="InterPro" id="IPR001387">
    <property type="entry name" value="Cro/C1-type_HTH"/>
</dbReference>
<dbReference type="Gene3D" id="1.10.260.40">
    <property type="entry name" value="lambda repressor-like DNA-binding domains"/>
    <property type="match status" value="1"/>
</dbReference>
<dbReference type="AlphaFoldDB" id="A0A0A6P454"/>
<dbReference type="CDD" id="cd00093">
    <property type="entry name" value="HTH_XRE"/>
    <property type="match status" value="1"/>
</dbReference>
<feature type="domain" description="HTH cro/C1-type" evidence="1">
    <location>
        <begin position="34"/>
        <end position="73"/>
    </location>
</feature>
<comment type="caution">
    <text evidence="2">The sequence shown here is derived from an EMBL/GenBank/DDBJ whole genome shotgun (WGS) entry which is preliminary data.</text>
</comment>
<organism evidence="2 3">
    <name type="scientific">Candidatus Thiomargarita nelsonii</name>
    <dbReference type="NCBI Taxonomy" id="1003181"/>
    <lineage>
        <taxon>Bacteria</taxon>
        <taxon>Pseudomonadati</taxon>
        <taxon>Pseudomonadota</taxon>
        <taxon>Gammaproteobacteria</taxon>
        <taxon>Thiotrichales</taxon>
        <taxon>Thiotrichaceae</taxon>
        <taxon>Thiomargarita</taxon>
    </lineage>
</organism>
<dbReference type="Proteomes" id="UP000030428">
    <property type="component" value="Unassembled WGS sequence"/>
</dbReference>
<accession>A0A0A6P454</accession>
<evidence type="ECO:0000259" key="1">
    <source>
        <dbReference type="PROSITE" id="PS50943"/>
    </source>
</evidence>
<proteinExistence type="predicted"/>
<dbReference type="PROSITE" id="PS50943">
    <property type="entry name" value="HTH_CROC1"/>
    <property type="match status" value="1"/>
</dbReference>
<dbReference type="EMBL" id="JSZA02000010">
    <property type="protein sequence ID" value="KHD05232.1"/>
    <property type="molecule type" value="Genomic_DNA"/>
</dbReference>
<dbReference type="Pfam" id="PF01381">
    <property type="entry name" value="HTH_3"/>
    <property type="match status" value="1"/>
</dbReference>
<sequence length="102" mass="11907">MKKYTNVFEQAEKHPKAKQFHEENLARIRLAEAIHRERMAQNLSMKQLAERAYTTPAMISRIENAQISTGIDVKTFFSRSHARQRNACQDALRPATKMRFCI</sequence>
<dbReference type="SUPFAM" id="SSF47413">
    <property type="entry name" value="lambda repressor-like DNA-binding domains"/>
    <property type="match status" value="1"/>
</dbReference>
<name>A0A0A6P454_9GAMM</name>
<dbReference type="GO" id="GO:0003677">
    <property type="term" value="F:DNA binding"/>
    <property type="evidence" value="ECO:0007669"/>
    <property type="project" value="InterPro"/>
</dbReference>